<reference evidence="2" key="1">
    <citation type="journal article" date="2019" name="Int. J. Syst. Evol. Microbiol.">
        <title>The Global Catalogue of Microorganisms (GCM) 10K type strain sequencing project: providing services to taxonomists for standard genome sequencing and annotation.</title>
        <authorList>
            <consortium name="The Broad Institute Genomics Platform"/>
            <consortium name="The Broad Institute Genome Sequencing Center for Infectious Disease"/>
            <person name="Wu L."/>
            <person name="Ma J."/>
        </authorList>
    </citation>
    <scope>NUCLEOTIDE SEQUENCE [LARGE SCALE GENOMIC DNA]</scope>
    <source>
        <strain evidence="2">JCM 12763</strain>
    </source>
</reference>
<evidence type="ECO:0000313" key="1">
    <source>
        <dbReference type="EMBL" id="MFC6054915.1"/>
    </source>
</evidence>
<comment type="caution">
    <text evidence="1">The sequence shown here is derived from an EMBL/GenBank/DDBJ whole genome shotgun (WGS) entry which is preliminary data.</text>
</comment>
<dbReference type="Proteomes" id="UP001596242">
    <property type="component" value="Unassembled WGS sequence"/>
</dbReference>
<evidence type="ECO:0000313" key="2">
    <source>
        <dbReference type="Proteomes" id="UP001596242"/>
    </source>
</evidence>
<proteinExistence type="predicted"/>
<gene>
    <name evidence="1" type="ORF">ACFP50_05385</name>
</gene>
<name>A0ABW1LTI7_9ACTN</name>
<protein>
    <submittedName>
        <fullName evidence="1">Uncharacterized protein</fullName>
    </submittedName>
</protein>
<keyword evidence="2" id="KW-1185">Reference proteome</keyword>
<organism evidence="1 2">
    <name type="scientific">Streptomyces pratens</name>
    <dbReference type="NCBI Taxonomy" id="887456"/>
    <lineage>
        <taxon>Bacteria</taxon>
        <taxon>Bacillati</taxon>
        <taxon>Actinomycetota</taxon>
        <taxon>Actinomycetes</taxon>
        <taxon>Kitasatosporales</taxon>
        <taxon>Streptomycetaceae</taxon>
        <taxon>Streptomyces</taxon>
    </lineage>
</organism>
<dbReference type="EMBL" id="JBHSPT010000011">
    <property type="protein sequence ID" value="MFC6054915.1"/>
    <property type="molecule type" value="Genomic_DNA"/>
</dbReference>
<dbReference type="RefSeq" id="WP_386393862.1">
    <property type="nucleotide sequence ID" value="NZ_JBHSPT010000011.1"/>
</dbReference>
<sequence length="115" mass="12461">MAAEWQDAITEAQKATGFTGKVVPRTVDTIGTALRIDRRTEFYTELGALGDADRFEAFLNHWWAQALADSALDEDTREQAIEFADTSVSLHSRAADGPTVTQAEITALVMGAEAS</sequence>
<accession>A0ABW1LTI7</accession>